<sequence>MRRIVAFSLFAVAGIASAKNCTIDLKADDQMKFDQATVTVAASCPTITIKLAHTGKLAVTAMGHNVAISPTDSYQAVAQDGLKAGAAGHYLPAGDTRVLGSTPLIGGGETITATFPGNRLKAGGDYTFYCSFPGHWSLMKGKLVVE</sequence>
<comment type="subcellular location">
    <subcellularLocation>
        <location evidence="5">Periplasm</location>
    </subcellularLocation>
</comment>
<dbReference type="InterPro" id="IPR050845">
    <property type="entry name" value="Cu-binding_ET"/>
</dbReference>
<gene>
    <name evidence="7" type="primary">azu</name>
    <name evidence="7" type="ORF">N4264_17745</name>
</gene>
<proteinExistence type="predicted"/>
<dbReference type="PANTHER" id="PTHR38439:SF2">
    <property type="entry name" value="OUTER MEMBRANE PROTEIN H.8"/>
    <property type="match status" value="1"/>
</dbReference>
<keyword evidence="8" id="KW-1185">Reference proteome</keyword>
<dbReference type="InterPro" id="IPR008972">
    <property type="entry name" value="Cupredoxin"/>
</dbReference>
<dbReference type="Pfam" id="PF00127">
    <property type="entry name" value="Copper-bind"/>
    <property type="match status" value="1"/>
</dbReference>
<dbReference type="Proteomes" id="UP001064632">
    <property type="component" value="Chromosome"/>
</dbReference>
<accession>A0ABY6BFD7</accession>
<evidence type="ECO:0000256" key="1">
    <source>
        <dbReference type="ARBA" id="ARBA00022448"/>
    </source>
</evidence>
<dbReference type="CDD" id="cd13922">
    <property type="entry name" value="Azurin"/>
    <property type="match status" value="1"/>
</dbReference>
<evidence type="ECO:0000256" key="4">
    <source>
        <dbReference type="ARBA" id="ARBA00023008"/>
    </source>
</evidence>
<keyword evidence="4 5" id="KW-0186">Copper</keyword>
<dbReference type="InterPro" id="IPR014068">
    <property type="entry name" value="Azurin"/>
</dbReference>
<protein>
    <recommendedName>
        <fullName evidence="5">Azurin</fullName>
    </recommendedName>
</protein>
<organism evidence="7 8">
    <name type="scientific">Tahibacter amnicola</name>
    <dbReference type="NCBI Taxonomy" id="2976241"/>
    <lineage>
        <taxon>Bacteria</taxon>
        <taxon>Pseudomonadati</taxon>
        <taxon>Pseudomonadota</taxon>
        <taxon>Gammaproteobacteria</taxon>
        <taxon>Lysobacterales</taxon>
        <taxon>Rhodanobacteraceae</taxon>
        <taxon>Tahibacter</taxon>
    </lineage>
</organism>
<keyword evidence="1 5" id="KW-0813">Transport</keyword>
<evidence type="ECO:0000313" key="7">
    <source>
        <dbReference type="EMBL" id="UXI66582.1"/>
    </source>
</evidence>
<reference evidence="7" key="1">
    <citation type="submission" date="2022-09" db="EMBL/GenBank/DDBJ databases">
        <title>Tahibacter sp. nov., isolated from a fresh water.</title>
        <authorList>
            <person name="Baek J.H."/>
            <person name="Lee J.K."/>
            <person name="Kim J.M."/>
            <person name="Jeon C.O."/>
        </authorList>
    </citation>
    <scope>NUCLEOTIDE SEQUENCE</scope>
    <source>
        <strain evidence="7">W38</strain>
    </source>
</reference>
<keyword evidence="5" id="KW-0732">Signal</keyword>
<evidence type="ECO:0000313" key="8">
    <source>
        <dbReference type="Proteomes" id="UP001064632"/>
    </source>
</evidence>
<dbReference type="PROSITE" id="PS00196">
    <property type="entry name" value="COPPER_BLUE"/>
    <property type="match status" value="1"/>
</dbReference>
<feature type="chain" id="PRO_5045008480" description="Azurin" evidence="5">
    <location>
        <begin position="19"/>
        <end position="146"/>
    </location>
</feature>
<dbReference type="Gene3D" id="2.60.40.420">
    <property type="entry name" value="Cupredoxins - blue copper proteins"/>
    <property type="match status" value="1"/>
</dbReference>
<evidence type="ECO:0000256" key="5">
    <source>
        <dbReference type="RuleBase" id="RU363017"/>
    </source>
</evidence>
<dbReference type="InterPro" id="IPR028871">
    <property type="entry name" value="BlueCu_1_BS"/>
</dbReference>
<evidence type="ECO:0000256" key="3">
    <source>
        <dbReference type="ARBA" id="ARBA00022982"/>
    </source>
</evidence>
<comment type="function">
    <text evidence="5">Transfers electrons from cytochrome c551 to cytochrome oxidase.</text>
</comment>
<dbReference type="SUPFAM" id="SSF49503">
    <property type="entry name" value="Cupredoxins"/>
    <property type="match status" value="1"/>
</dbReference>
<dbReference type="PANTHER" id="PTHR38439">
    <property type="entry name" value="AURACYANIN-B"/>
    <property type="match status" value="1"/>
</dbReference>
<dbReference type="EMBL" id="CP104694">
    <property type="protein sequence ID" value="UXI66582.1"/>
    <property type="molecule type" value="Genomic_DNA"/>
</dbReference>
<keyword evidence="2 5" id="KW-0479">Metal-binding</keyword>
<feature type="signal peptide" evidence="5">
    <location>
        <begin position="1"/>
        <end position="18"/>
    </location>
</feature>
<keyword evidence="5" id="KW-0574">Periplasm</keyword>
<evidence type="ECO:0000259" key="6">
    <source>
        <dbReference type="Pfam" id="PF00127"/>
    </source>
</evidence>
<dbReference type="RefSeq" id="WP_261693566.1">
    <property type="nucleotide sequence ID" value="NZ_CP104694.1"/>
</dbReference>
<keyword evidence="3 5" id="KW-0249">Electron transport</keyword>
<dbReference type="NCBIfam" id="TIGR02695">
    <property type="entry name" value="azurin"/>
    <property type="match status" value="1"/>
</dbReference>
<evidence type="ECO:0000256" key="2">
    <source>
        <dbReference type="ARBA" id="ARBA00022723"/>
    </source>
</evidence>
<dbReference type="InterPro" id="IPR000923">
    <property type="entry name" value="BlueCu_1"/>
</dbReference>
<name>A0ABY6BFD7_9GAMM</name>
<feature type="domain" description="Blue (type 1) copper" evidence="6">
    <location>
        <begin position="21"/>
        <end position="146"/>
    </location>
</feature>